<proteinExistence type="predicted"/>
<dbReference type="AlphaFoldDB" id="A0AAD1E469"/>
<protein>
    <submittedName>
        <fullName evidence="1">Uncharacterized protein</fullName>
    </submittedName>
</protein>
<name>A0AAD1E469_9PSED</name>
<dbReference type="Proteomes" id="UP000280455">
    <property type="component" value="Chromosome"/>
</dbReference>
<gene>
    <name evidence="1" type="ORF">C4K07_0477</name>
</gene>
<evidence type="ECO:0000313" key="2">
    <source>
        <dbReference type="Proteomes" id="UP000280455"/>
    </source>
</evidence>
<dbReference type="RefSeq" id="WP_016704466.1">
    <property type="nucleotide sequence ID" value="NZ_CP027747.1"/>
</dbReference>
<dbReference type="EMBL" id="CP027750">
    <property type="protein sequence ID" value="AZE27291.1"/>
    <property type="molecule type" value="Genomic_DNA"/>
</dbReference>
<organism evidence="1 2">
    <name type="scientific">Pseudomonas chlororaphis subsp. aureofaciens</name>
    <dbReference type="NCBI Taxonomy" id="587851"/>
    <lineage>
        <taxon>Bacteria</taxon>
        <taxon>Pseudomonadati</taxon>
        <taxon>Pseudomonadota</taxon>
        <taxon>Gammaproteobacteria</taxon>
        <taxon>Pseudomonadales</taxon>
        <taxon>Pseudomonadaceae</taxon>
        <taxon>Pseudomonas</taxon>
    </lineage>
</organism>
<evidence type="ECO:0000313" key="1">
    <source>
        <dbReference type="EMBL" id="AZE27291.1"/>
    </source>
</evidence>
<sequence>MDKLLALGERYALDREQARSYKGLYKSCRSELARDKVSAHA</sequence>
<reference evidence="1 2" key="1">
    <citation type="submission" date="2018-03" db="EMBL/GenBank/DDBJ databases">
        <title>Diversity of phytobeneficial traits revealed by whole-genome analysis of worldwide-isolated phenazine-producing Pseudomonas spp.</title>
        <authorList>
            <person name="Biessy A."/>
            <person name="Novinscak A."/>
            <person name="Blom J."/>
            <person name="Leger G."/>
            <person name="Thomashow L.S."/>
            <person name="Cazorla F.M."/>
            <person name="Josic D."/>
            <person name="Filion M."/>
        </authorList>
    </citation>
    <scope>NUCLEOTIDE SEQUENCE [LARGE SCALE GENOMIC DNA]</scope>
    <source>
        <strain evidence="1 2">ChPhzS24</strain>
    </source>
</reference>
<accession>A0AAD1E469</accession>